<keyword evidence="1" id="KW-0812">Transmembrane</keyword>
<keyword evidence="1" id="KW-1133">Transmembrane helix</keyword>
<dbReference type="Gene3D" id="2.70.70.10">
    <property type="entry name" value="Glucose Permease (Domain IIA)"/>
    <property type="match status" value="1"/>
</dbReference>
<dbReference type="RefSeq" id="WP_130243760.1">
    <property type="nucleotide sequence ID" value="NZ_PPUZ01000001.1"/>
</dbReference>
<name>A0A4V2E486_9GAMM</name>
<evidence type="ECO:0000313" key="4">
    <source>
        <dbReference type="EMBL" id="RZM85389.1"/>
    </source>
</evidence>
<feature type="transmembrane region" description="Helical" evidence="1">
    <location>
        <begin position="39"/>
        <end position="56"/>
    </location>
</feature>
<evidence type="ECO:0000256" key="1">
    <source>
        <dbReference type="SAM" id="Phobius"/>
    </source>
</evidence>
<proteinExistence type="predicted"/>
<sequence>MSLATLLAMLGSVLIWCLLSAALVRVGRFLSRYHSASPSLWWALLALSFVPFIPLPDMTSNGSVPLILYDFAEQTDKFQVNTEILLTANTQWDWLWVFIALTSLVALQSVRHGARLLNKLTSLRALMASAEPLEDSLYKSLAPLTRVNGRQNSRHNGCHNGCHNGYQVPVYVLPLDCTAFAAGVRHPVIVMPRYFTALPQHKQQTLLLHEMTHLIHKDHIAIMIWQLVRCLFWFNPAIAKMEAAFINAMEARCDAQTISRYGINRQQYAATLLDALKYSTLNKTPNAVAGFASEALSLADYKSRLVQIMKPVKARHHFVLFNLLLIGVCCAFISFQVRPLLSPQTPNWQWPMIEYEISAHFGHVSAFRNHKPHGGVDLVAAKGSPLNAVATGKVLVADDVTLSKNYGKVVLIQHSNGYQSLYAHLDSIAVSPGDWVSAGDVIGTLGDSGRVTGAHLHLEILADGARLDPLSIFSKD</sequence>
<evidence type="ECO:0008006" key="6">
    <source>
        <dbReference type="Google" id="ProtNLM"/>
    </source>
</evidence>
<dbReference type="CDD" id="cd12797">
    <property type="entry name" value="M23_peptidase"/>
    <property type="match status" value="1"/>
</dbReference>
<organism evidence="4 5">
    <name type="scientific">Pseudoalteromonas rubra</name>
    <dbReference type="NCBI Taxonomy" id="43658"/>
    <lineage>
        <taxon>Bacteria</taxon>
        <taxon>Pseudomonadati</taxon>
        <taxon>Pseudomonadota</taxon>
        <taxon>Gammaproteobacteria</taxon>
        <taxon>Alteromonadales</taxon>
        <taxon>Pseudoalteromonadaceae</taxon>
        <taxon>Pseudoalteromonas</taxon>
    </lineage>
</organism>
<dbReference type="Pfam" id="PF01551">
    <property type="entry name" value="Peptidase_M23"/>
    <property type="match status" value="1"/>
</dbReference>
<dbReference type="PANTHER" id="PTHR21666:SF290">
    <property type="entry name" value="PEPTIDASE M23 DOMAIN PROTEIN"/>
    <property type="match status" value="1"/>
</dbReference>
<dbReference type="SUPFAM" id="SSF51261">
    <property type="entry name" value="Duplicated hybrid motif"/>
    <property type="match status" value="1"/>
</dbReference>
<evidence type="ECO:0000313" key="5">
    <source>
        <dbReference type="Proteomes" id="UP000292345"/>
    </source>
</evidence>
<dbReference type="InterPro" id="IPR008756">
    <property type="entry name" value="Peptidase_M56"/>
</dbReference>
<dbReference type="AlphaFoldDB" id="A0A4V2E486"/>
<comment type="caution">
    <text evidence="4">The sequence shown here is derived from an EMBL/GenBank/DDBJ whole genome shotgun (WGS) entry which is preliminary data.</text>
</comment>
<feature type="domain" description="Peptidase M56" evidence="3">
    <location>
        <begin position="182"/>
        <end position="288"/>
    </location>
</feature>
<dbReference type="EMBL" id="PPUZ01000001">
    <property type="protein sequence ID" value="RZM85389.1"/>
    <property type="molecule type" value="Genomic_DNA"/>
</dbReference>
<dbReference type="GO" id="GO:0004222">
    <property type="term" value="F:metalloendopeptidase activity"/>
    <property type="evidence" value="ECO:0007669"/>
    <property type="project" value="TreeGrafter"/>
</dbReference>
<dbReference type="InterPro" id="IPR016047">
    <property type="entry name" value="M23ase_b-sheet_dom"/>
</dbReference>
<dbReference type="PANTHER" id="PTHR21666">
    <property type="entry name" value="PEPTIDASE-RELATED"/>
    <property type="match status" value="1"/>
</dbReference>
<keyword evidence="1" id="KW-0472">Membrane</keyword>
<feature type="transmembrane region" description="Helical" evidence="1">
    <location>
        <begin position="318"/>
        <end position="337"/>
    </location>
</feature>
<evidence type="ECO:0000259" key="3">
    <source>
        <dbReference type="Pfam" id="PF05569"/>
    </source>
</evidence>
<dbReference type="InterPro" id="IPR050570">
    <property type="entry name" value="Cell_wall_metabolism_enzyme"/>
</dbReference>
<dbReference type="Pfam" id="PF05569">
    <property type="entry name" value="Peptidase_M56"/>
    <property type="match status" value="1"/>
</dbReference>
<feature type="transmembrane region" description="Helical" evidence="1">
    <location>
        <begin position="6"/>
        <end position="27"/>
    </location>
</feature>
<feature type="transmembrane region" description="Helical" evidence="1">
    <location>
        <begin position="94"/>
        <end position="114"/>
    </location>
</feature>
<accession>A0A4V2E486</accession>
<dbReference type="CDD" id="cd07341">
    <property type="entry name" value="M56_BlaR1_MecR1_like"/>
    <property type="match status" value="1"/>
</dbReference>
<gene>
    <name evidence="4" type="ORF">C3B51_00170</name>
</gene>
<dbReference type="InterPro" id="IPR011055">
    <property type="entry name" value="Dup_hybrid_motif"/>
</dbReference>
<dbReference type="Proteomes" id="UP000292345">
    <property type="component" value="Unassembled WGS sequence"/>
</dbReference>
<protein>
    <recommendedName>
        <fullName evidence="6">Peptidase M23</fullName>
    </recommendedName>
</protein>
<reference evidence="4 5" key="1">
    <citation type="submission" date="2018-01" db="EMBL/GenBank/DDBJ databases">
        <title>Co-occurrence of chitin degradation, pigmentation and bioactivity in marine Pseudoalteromonas.</title>
        <authorList>
            <person name="Paulsen S."/>
            <person name="Gram L."/>
            <person name="Machado H."/>
        </authorList>
    </citation>
    <scope>NUCLEOTIDE SEQUENCE [LARGE SCALE GENOMIC DNA]</scope>
    <source>
        <strain evidence="4 5">S1946</strain>
    </source>
</reference>
<feature type="domain" description="M23ase beta-sheet core" evidence="2">
    <location>
        <begin position="372"/>
        <end position="469"/>
    </location>
</feature>
<evidence type="ECO:0000259" key="2">
    <source>
        <dbReference type="Pfam" id="PF01551"/>
    </source>
</evidence>